<accession>A0ABU6QK62</accession>
<organism evidence="3 4">
    <name type="scientific">Stylosanthes scabra</name>
    <dbReference type="NCBI Taxonomy" id="79078"/>
    <lineage>
        <taxon>Eukaryota</taxon>
        <taxon>Viridiplantae</taxon>
        <taxon>Streptophyta</taxon>
        <taxon>Embryophyta</taxon>
        <taxon>Tracheophyta</taxon>
        <taxon>Spermatophyta</taxon>
        <taxon>Magnoliopsida</taxon>
        <taxon>eudicotyledons</taxon>
        <taxon>Gunneridae</taxon>
        <taxon>Pentapetalae</taxon>
        <taxon>rosids</taxon>
        <taxon>fabids</taxon>
        <taxon>Fabales</taxon>
        <taxon>Fabaceae</taxon>
        <taxon>Papilionoideae</taxon>
        <taxon>50 kb inversion clade</taxon>
        <taxon>dalbergioids sensu lato</taxon>
        <taxon>Dalbergieae</taxon>
        <taxon>Pterocarpus clade</taxon>
        <taxon>Stylosanthes</taxon>
    </lineage>
</organism>
<evidence type="ECO:0000256" key="1">
    <source>
        <dbReference type="SAM" id="MobiDB-lite"/>
    </source>
</evidence>
<reference evidence="3 4" key="1">
    <citation type="journal article" date="2023" name="Plants (Basel)">
        <title>Bridging the Gap: Combining Genomics and Transcriptomics Approaches to Understand Stylosanthes scabra, an Orphan Legume from the Brazilian Caatinga.</title>
        <authorList>
            <person name="Ferreira-Neto J.R.C."/>
            <person name="da Silva M.D."/>
            <person name="Binneck E."/>
            <person name="de Melo N.F."/>
            <person name="da Silva R.H."/>
            <person name="de Melo A.L.T.M."/>
            <person name="Pandolfi V."/>
            <person name="Bustamante F.O."/>
            <person name="Brasileiro-Vidal A.C."/>
            <person name="Benko-Iseppon A.M."/>
        </authorList>
    </citation>
    <scope>NUCLEOTIDE SEQUENCE [LARGE SCALE GENOMIC DNA]</scope>
    <source>
        <tissue evidence="3">Leaves</tissue>
    </source>
</reference>
<sequence>MMLISCYMLQVPIKCILLDHVVVVLVRLSSFFRRICQKAISMEEVACLEAEIAETLSRPKGSIIEGYLANECINFCSRYLHEDVQTRFNRVPRNNDERFSNEQKLILPIESKKWVMQGLCRAWKKYKGDVKLNHFMKYKTRKRMLKNRPIEIPERGFKENNEEPSRAEIFTVTRTSKKGKGIDPKSQSTIARQNHEEAFVQVLRKDQPVRLRYGASVTRSSLKKHEEIRQVRGEHNDRVSSLQRQMEGVCGLLMVMLQQINPRKSEEDIAALVQAARNSPLDASSRPRNTPHSSESTHFPPNDDGSGKVWELTNDQHVELLIDKGYNGNLVMFKDQNTRRLTLCRFWTSRRSRVHIKRKCIDLGRKEHGFHEVTWSASNLKQSAKLNGFSEIEAKAEEYVIGGITTTMVVVIESVIPEGNKVITAPFSATRTERQQQGFGSGRTKQLQRRQG</sequence>
<dbReference type="InterPro" id="IPR025452">
    <property type="entry name" value="DUF4218"/>
</dbReference>
<dbReference type="PANTHER" id="PTHR48451:SF1">
    <property type="entry name" value="DUF4218 DOMAIN-CONTAINING PROTEIN"/>
    <property type="match status" value="1"/>
</dbReference>
<name>A0ABU6QK62_9FABA</name>
<feature type="compositionally biased region" description="Polar residues" evidence="1">
    <location>
        <begin position="286"/>
        <end position="299"/>
    </location>
</feature>
<keyword evidence="4" id="KW-1185">Reference proteome</keyword>
<dbReference type="Pfam" id="PF13960">
    <property type="entry name" value="DUF4218"/>
    <property type="match status" value="1"/>
</dbReference>
<dbReference type="Proteomes" id="UP001341840">
    <property type="component" value="Unassembled WGS sequence"/>
</dbReference>
<evidence type="ECO:0000313" key="3">
    <source>
        <dbReference type="EMBL" id="MED6112289.1"/>
    </source>
</evidence>
<feature type="region of interest" description="Disordered" evidence="1">
    <location>
        <begin position="278"/>
        <end position="307"/>
    </location>
</feature>
<comment type="caution">
    <text evidence="3">The sequence shown here is derived from an EMBL/GenBank/DDBJ whole genome shotgun (WGS) entry which is preliminary data.</text>
</comment>
<evidence type="ECO:0000259" key="2">
    <source>
        <dbReference type="Pfam" id="PF13960"/>
    </source>
</evidence>
<feature type="domain" description="DUF4218" evidence="2">
    <location>
        <begin position="51"/>
        <end position="94"/>
    </location>
</feature>
<evidence type="ECO:0000313" key="4">
    <source>
        <dbReference type="Proteomes" id="UP001341840"/>
    </source>
</evidence>
<gene>
    <name evidence="3" type="ORF">PIB30_060351</name>
</gene>
<proteinExistence type="predicted"/>
<protein>
    <recommendedName>
        <fullName evidence="2">DUF4218 domain-containing protein</fullName>
    </recommendedName>
</protein>
<feature type="compositionally biased region" description="Polar residues" evidence="1">
    <location>
        <begin position="432"/>
        <end position="445"/>
    </location>
</feature>
<feature type="region of interest" description="Disordered" evidence="1">
    <location>
        <begin position="432"/>
        <end position="452"/>
    </location>
</feature>
<dbReference type="EMBL" id="JASCZI010000533">
    <property type="protein sequence ID" value="MED6112289.1"/>
    <property type="molecule type" value="Genomic_DNA"/>
</dbReference>
<dbReference type="PANTHER" id="PTHR48451">
    <property type="entry name" value="DUF4218 DOMAIN-CONTAINING PROTEIN"/>
    <property type="match status" value="1"/>
</dbReference>